<dbReference type="GO" id="GO:0009055">
    <property type="term" value="F:electron transfer activity"/>
    <property type="evidence" value="ECO:0007669"/>
    <property type="project" value="TreeGrafter"/>
</dbReference>
<dbReference type="EMBL" id="CP036422">
    <property type="protein sequence ID" value="QFU76811.1"/>
    <property type="molecule type" value="Genomic_DNA"/>
</dbReference>
<comment type="subcellular location">
    <subcellularLocation>
        <location evidence="1">Cell membrane</location>
        <topology evidence="1">Single-pass membrane protein</topology>
    </subcellularLocation>
</comment>
<dbReference type="AlphaFoldDB" id="A0A5P9NLW8"/>
<name>A0A5P9NLW8_9GAMM</name>
<dbReference type="InterPro" id="IPR051174">
    <property type="entry name" value="Cytochrome_c-type_ET"/>
</dbReference>
<dbReference type="SUPFAM" id="SSF48695">
    <property type="entry name" value="Multiheme cytochromes"/>
    <property type="match status" value="1"/>
</dbReference>
<feature type="binding site" description="covalent" evidence="13">
    <location>
        <position position="71"/>
    </location>
    <ligand>
        <name>heme</name>
        <dbReference type="ChEBI" id="CHEBI:30413"/>
        <label>2</label>
    </ligand>
</feature>
<dbReference type="Pfam" id="PF03264">
    <property type="entry name" value="Cytochrom_NNT"/>
    <property type="match status" value="1"/>
</dbReference>
<feature type="binding site" description="covalent" evidence="13">
    <location>
        <position position="155"/>
    </location>
    <ligand>
        <name>heme</name>
        <dbReference type="ChEBI" id="CHEBI:30413"/>
        <label>4</label>
    </ligand>
</feature>
<dbReference type="GO" id="GO:0020037">
    <property type="term" value="F:heme binding"/>
    <property type="evidence" value="ECO:0007669"/>
    <property type="project" value="InterPro"/>
</dbReference>
<feature type="binding site" description="axial binding residue" evidence="14">
    <location>
        <position position="92"/>
    </location>
    <ligand>
        <name>heme</name>
        <dbReference type="ChEBI" id="CHEBI:30413"/>
        <label>1</label>
    </ligand>
    <ligandPart>
        <name>Fe</name>
        <dbReference type="ChEBI" id="CHEBI:18248"/>
    </ligandPart>
</feature>
<feature type="binding site" evidence="13">
    <location>
        <position position="85"/>
    </location>
    <ligand>
        <name>a menaquinol</name>
        <dbReference type="ChEBI" id="CHEBI:18151"/>
    </ligand>
</feature>
<keyword evidence="9" id="KW-1133">Transmembrane helix</keyword>
<feature type="binding site" description="covalent" evidence="13">
    <location>
        <position position="68"/>
    </location>
    <ligand>
        <name>heme</name>
        <dbReference type="ChEBI" id="CHEBI:30413"/>
        <label>2</label>
    </ligand>
</feature>
<dbReference type="InterPro" id="IPR036280">
    <property type="entry name" value="Multihaem_cyt_sf"/>
</dbReference>
<comment type="similarity">
    <text evidence="2">Belongs to the NapC/NirT/NrfH family.</text>
</comment>
<keyword evidence="18" id="KW-1185">Reference proteome</keyword>
<evidence type="ECO:0000256" key="13">
    <source>
        <dbReference type="PIRSR" id="PIRSR000013-1"/>
    </source>
</evidence>
<evidence type="ECO:0000313" key="17">
    <source>
        <dbReference type="EMBL" id="QFU76811.1"/>
    </source>
</evidence>
<dbReference type="GO" id="GO:0009061">
    <property type="term" value="P:anaerobic respiration"/>
    <property type="evidence" value="ECO:0007669"/>
    <property type="project" value="TreeGrafter"/>
</dbReference>
<dbReference type="KEGG" id="halc:EY643_14775"/>
<proteinExistence type="inferred from homology"/>
<keyword evidence="3 12" id="KW-0813">Transport</keyword>
<feature type="binding site" description="axial binding residue" evidence="14">
    <location>
        <position position="126"/>
    </location>
    <ligand>
        <name>heme</name>
        <dbReference type="ChEBI" id="CHEBI:30413"/>
        <label>3</label>
    </ligand>
    <ligandPart>
        <name>Fe</name>
        <dbReference type="ChEBI" id="CHEBI:18248"/>
    </ligandPart>
</feature>
<feature type="signal peptide" evidence="15">
    <location>
        <begin position="1"/>
        <end position="23"/>
    </location>
</feature>
<keyword evidence="15" id="KW-0732">Signal</keyword>
<feature type="binding site" description="covalent" evidence="13">
    <location>
        <position position="158"/>
    </location>
    <ligand>
        <name>heme</name>
        <dbReference type="ChEBI" id="CHEBI:30413"/>
        <label>4</label>
    </ligand>
</feature>
<evidence type="ECO:0000256" key="15">
    <source>
        <dbReference type="SAM" id="SignalP"/>
    </source>
</evidence>
<feature type="binding site" description="covalent" evidence="13">
    <location>
        <position position="41"/>
    </location>
    <ligand>
        <name>heme</name>
        <dbReference type="ChEBI" id="CHEBI:30413"/>
        <label>1</label>
    </ligand>
</feature>
<dbReference type="PANTHER" id="PTHR30333">
    <property type="entry name" value="CYTOCHROME C-TYPE PROTEIN"/>
    <property type="match status" value="1"/>
</dbReference>
<evidence type="ECO:0000256" key="10">
    <source>
        <dbReference type="ARBA" id="ARBA00023004"/>
    </source>
</evidence>
<keyword evidence="11" id="KW-0472">Membrane</keyword>
<evidence type="ECO:0000256" key="3">
    <source>
        <dbReference type="ARBA" id="ARBA00022448"/>
    </source>
</evidence>
<keyword evidence="10 12" id="KW-0408">Iron</keyword>
<evidence type="ECO:0000256" key="7">
    <source>
        <dbReference type="ARBA" id="ARBA00022723"/>
    </source>
</evidence>
<dbReference type="InterPro" id="IPR038266">
    <property type="entry name" value="NapC/NirT_cytc_sf"/>
</dbReference>
<feature type="binding site" description="covalent" evidence="13">
    <location>
        <position position="122"/>
    </location>
    <ligand>
        <name>heme</name>
        <dbReference type="ChEBI" id="CHEBI:30413"/>
        <label>3</label>
    </ligand>
</feature>
<feature type="binding site" description="axial binding residue" evidence="14">
    <location>
        <position position="72"/>
    </location>
    <ligand>
        <name>heme</name>
        <dbReference type="ChEBI" id="CHEBI:30413"/>
        <label>2</label>
    </ligand>
    <ligandPart>
        <name>Fe</name>
        <dbReference type="ChEBI" id="CHEBI:18248"/>
    </ligandPart>
</feature>
<organism evidence="17 18">
    <name type="scientific">Halioglobus maricola</name>
    <dbReference type="NCBI Taxonomy" id="2601894"/>
    <lineage>
        <taxon>Bacteria</taxon>
        <taxon>Pseudomonadati</taxon>
        <taxon>Pseudomonadota</taxon>
        <taxon>Gammaproteobacteria</taxon>
        <taxon>Cellvibrionales</taxon>
        <taxon>Halieaceae</taxon>
        <taxon>Halioglobus</taxon>
    </lineage>
</organism>
<feature type="domain" description="NapC/NirT cytochrome c N-terminal" evidence="16">
    <location>
        <begin position="5"/>
        <end position="166"/>
    </location>
</feature>
<evidence type="ECO:0000256" key="5">
    <source>
        <dbReference type="ARBA" id="ARBA00022617"/>
    </source>
</evidence>
<evidence type="ECO:0000256" key="8">
    <source>
        <dbReference type="ARBA" id="ARBA00022982"/>
    </source>
</evidence>
<evidence type="ECO:0000313" key="18">
    <source>
        <dbReference type="Proteomes" id="UP000326287"/>
    </source>
</evidence>
<evidence type="ECO:0000256" key="4">
    <source>
        <dbReference type="ARBA" id="ARBA00022475"/>
    </source>
</evidence>
<feature type="binding site" description="covalent" evidence="13">
    <location>
        <position position="38"/>
    </location>
    <ligand>
        <name>heme</name>
        <dbReference type="ChEBI" id="CHEBI:30413"/>
        <label>1</label>
    </ligand>
</feature>
<dbReference type="PANTHER" id="PTHR30333:SF1">
    <property type="entry name" value="CYTOCHROME C-TYPE PROTEIN NAPC"/>
    <property type="match status" value="1"/>
</dbReference>
<evidence type="ECO:0000256" key="1">
    <source>
        <dbReference type="ARBA" id="ARBA00004162"/>
    </source>
</evidence>
<keyword evidence="5 12" id="KW-0349">Heme</keyword>
<keyword evidence="6" id="KW-0812">Transmembrane</keyword>
<feature type="binding site" description="covalent" evidence="13">
    <location>
        <position position="125"/>
    </location>
    <ligand>
        <name>heme</name>
        <dbReference type="ChEBI" id="CHEBI:30413"/>
        <label>3</label>
    </ligand>
</feature>
<feature type="binding site" description="axial binding residue" evidence="14">
    <location>
        <position position="159"/>
    </location>
    <ligand>
        <name>heme</name>
        <dbReference type="ChEBI" id="CHEBI:30413"/>
        <label>4</label>
    </ligand>
    <ligandPart>
        <name>Fe</name>
        <dbReference type="ChEBI" id="CHEBI:18248"/>
    </ligandPart>
</feature>
<feature type="binding site" description="axial binding residue" evidence="14">
    <location>
        <position position="164"/>
    </location>
    <ligand>
        <name>heme</name>
        <dbReference type="ChEBI" id="CHEBI:30413"/>
        <label>2</label>
    </ligand>
    <ligandPart>
        <name>Fe</name>
        <dbReference type="ChEBI" id="CHEBI:18248"/>
    </ligandPart>
</feature>
<evidence type="ECO:0000256" key="14">
    <source>
        <dbReference type="PIRSR" id="PIRSR000013-2"/>
    </source>
</evidence>
<evidence type="ECO:0000256" key="6">
    <source>
        <dbReference type="ARBA" id="ARBA00022692"/>
    </source>
</evidence>
<dbReference type="PIRSF" id="PIRSF000013">
    <property type="entry name" value="4_hem_cytochrm_NapC"/>
    <property type="match status" value="1"/>
</dbReference>
<dbReference type="OrthoDB" id="9782159at2"/>
<comment type="cofactor">
    <cofactor evidence="13">
        <name>heme</name>
        <dbReference type="ChEBI" id="CHEBI:30413"/>
    </cofactor>
    <text evidence="13">Binds 4 heme groups per subunit.</text>
</comment>
<keyword evidence="4" id="KW-1003">Cell membrane</keyword>
<gene>
    <name evidence="17" type="ORF">EY643_14775</name>
</gene>
<feature type="chain" id="PRO_5024919524" description="Cytochrome c-type protein" evidence="15">
    <location>
        <begin position="24"/>
        <end position="186"/>
    </location>
</feature>
<evidence type="ECO:0000256" key="11">
    <source>
        <dbReference type="ARBA" id="ARBA00023136"/>
    </source>
</evidence>
<dbReference type="GO" id="GO:0019333">
    <property type="term" value="P:denitrification pathway"/>
    <property type="evidence" value="ECO:0007669"/>
    <property type="project" value="InterPro"/>
</dbReference>
<evidence type="ECO:0000256" key="9">
    <source>
        <dbReference type="ARBA" id="ARBA00022989"/>
    </source>
</evidence>
<reference evidence="17 18" key="1">
    <citation type="submission" date="2019-02" db="EMBL/GenBank/DDBJ databases">
        <authorList>
            <person name="Li S.-H."/>
        </authorList>
    </citation>
    <scope>NUCLEOTIDE SEQUENCE [LARGE SCALE GENOMIC DNA]</scope>
    <source>
        <strain evidence="17 18">IMCC14385</strain>
    </source>
</reference>
<feature type="binding site" evidence="13">
    <location>
        <position position="92"/>
    </location>
    <ligand>
        <name>a menaquinol</name>
        <dbReference type="ChEBI" id="CHEBI:18151"/>
    </ligand>
</feature>
<evidence type="ECO:0000256" key="12">
    <source>
        <dbReference type="PIRNR" id="PIRNR000013"/>
    </source>
</evidence>
<dbReference type="Gene3D" id="1.10.3820.10">
    <property type="entry name" value="Di-heme elbow motif domain"/>
    <property type="match status" value="1"/>
</dbReference>
<dbReference type="InterPro" id="IPR024717">
    <property type="entry name" value="NapC/NirT/NrfH"/>
</dbReference>
<dbReference type="Proteomes" id="UP000326287">
    <property type="component" value="Chromosome"/>
</dbReference>
<evidence type="ECO:0000256" key="2">
    <source>
        <dbReference type="ARBA" id="ARBA00007395"/>
    </source>
</evidence>
<evidence type="ECO:0000259" key="16">
    <source>
        <dbReference type="Pfam" id="PF03264"/>
    </source>
</evidence>
<accession>A0A5P9NLW8</accession>
<protein>
    <recommendedName>
        <fullName evidence="12">Cytochrome c-type protein</fullName>
    </recommendedName>
</protein>
<keyword evidence="7 12" id="KW-0479">Metal-binding</keyword>
<dbReference type="GO" id="GO:0005886">
    <property type="term" value="C:plasma membrane"/>
    <property type="evidence" value="ECO:0007669"/>
    <property type="project" value="UniProtKB-SubCell"/>
</dbReference>
<sequence length="186" mass="20977">MVKFLKIALVLAGLGLGVAASWAVMDTMIHATGDDAFCGSCHSLEPMSAAYREDLHGGNNEAGWRATCSQCHIPQGNALKYLWVKGMHGIVDPTMELLKDPYDIDWHGNRERRTEFVYDSGCLSCHLYLQEATEGNRRAFRSHRRYFNDPDDYSCVECHENVGHNRLGYHLEEMGWPKPEAEGEAE</sequence>
<dbReference type="InterPro" id="IPR005126">
    <property type="entry name" value="NapC/NirT_cyt_c_N"/>
</dbReference>
<keyword evidence="8 12" id="KW-0249">Electron transport</keyword>
<dbReference type="GO" id="GO:0046872">
    <property type="term" value="F:metal ion binding"/>
    <property type="evidence" value="ECO:0007669"/>
    <property type="project" value="UniProtKB-KW"/>
</dbReference>
<comment type="PTM">
    <text evidence="12">Binds 4 heme groups per subunit.</text>
</comment>